<evidence type="ECO:0000256" key="1">
    <source>
        <dbReference type="SAM" id="Phobius"/>
    </source>
</evidence>
<sequence length="187" mass="19029">MFDKLNTKLLGNEDERAVSPVIGVILMVAVTVILAAVIAAAVMGMGDGLGDTSPTVNADVNVNSDYDNSSSNQDVVYISHGSGDSISQDNINVVLRNDDGATIASMGLGEQSTASVDDGAGGSKDVTLEAGPAEDFGAGSTITVELVDSIGVEDTDLSNEATIQAQVVDTSSDTTVVDAEVELPAYT</sequence>
<dbReference type="RefSeq" id="WP_006665469.1">
    <property type="nucleotide sequence ID" value="NZ_AOIP01000022.1"/>
</dbReference>
<dbReference type="InterPro" id="IPR013373">
    <property type="entry name" value="Flagellin/pilin_N_arc"/>
</dbReference>
<evidence type="ECO:0000313" key="4">
    <source>
        <dbReference type="Proteomes" id="UP000011591"/>
    </source>
</evidence>
<dbReference type="NCBIfam" id="TIGR02537">
    <property type="entry name" value="arch_flag_Nterm"/>
    <property type="match status" value="1"/>
</dbReference>
<dbReference type="AlphaFoldDB" id="M0B488"/>
<dbReference type="PANTHER" id="PTHR38138">
    <property type="entry name" value="VNG6441H"/>
    <property type="match status" value="1"/>
</dbReference>
<dbReference type="OrthoDB" id="169907at2157"/>
<gene>
    <name evidence="3" type="ORF">C480_10025</name>
</gene>
<accession>M0B488</accession>
<organism evidence="3 4">
    <name type="scientific">Natrialba aegyptia DSM 13077</name>
    <dbReference type="NCBI Taxonomy" id="1227491"/>
    <lineage>
        <taxon>Archaea</taxon>
        <taxon>Methanobacteriati</taxon>
        <taxon>Methanobacteriota</taxon>
        <taxon>Stenosarchaea group</taxon>
        <taxon>Halobacteria</taxon>
        <taxon>Halobacteriales</taxon>
        <taxon>Natrialbaceae</taxon>
        <taxon>Natrialba</taxon>
    </lineage>
</organism>
<keyword evidence="1" id="KW-0472">Membrane</keyword>
<feature type="domain" description="Archaeal Type IV pilin N-terminal" evidence="2">
    <location>
        <begin position="16"/>
        <end position="98"/>
    </location>
</feature>
<keyword evidence="3" id="KW-0969">Cilium</keyword>
<reference evidence="3 4" key="1">
    <citation type="journal article" date="2014" name="PLoS Genet.">
        <title>Phylogenetically driven sequencing of extremely halophilic archaea reveals strategies for static and dynamic osmo-response.</title>
        <authorList>
            <person name="Becker E.A."/>
            <person name="Seitzer P.M."/>
            <person name="Tritt A."/>
            <person name="Larsen D."/>
            <person name="Krusor M."/>
            <person name="Yao A.I."/>
            <person name="Wu D."/>
            <person name="Madern D."/>
            <person name="Eisen J.A."/>
            <person name="Darling A.E."/>
            <person name="Facciotti M.T."/>
        </authorList>
    </citation>
    <scope>NUCLEOTIDE SEQUENCE [LARGE SCALE GENOMIC DNA]</scope>
    <source>
        <strain evidence="3 4">DSM 13077</strain>
    </source>
</reference>
<comment type="caution">
    <text evidence="3">The sequence shown here is derived from an EMBL/GenBank/DDBJ whole genome shotgun (WGS) entry which is preliminary data.</text>
</comment>
<keyword evidence="1" id="KW-1133">Transmembrane helix</keyword>
<proteinExistence type="predicted"/>
<keyword evidence="1" id="KW-0812">Transmembrane</keyword>
<feature type="transmembrane region" description="Helical" evidence="1">
    <location>
        <begin position="20"/>
        <end position="43"/>
    </location>
</feature>
<dbReference type="PANTHER" id="PTHR38138:SF1">
    <property type="entry name" value="ARCHAEAL TYPE IV PILIN N-TERMINAL DOMAIN-CONTAINING PROTEIN"/>
    <property type="match status" value="1"/>
</dbReference>
<evidence type="ECO:0000313" key="3">
    <source>
        <dbReference type="EMBL" id="ELZ05726.1"/>
    </source>
</evidence>
<keyword evidence="3" id="KW-0282">Flagellum</keyword>
<keyword evidence="3" id="KW-0966">Cell projection</keyword>
<name>M0B488_9EURY</name>
<dbReference type="InterPro" id="IPR012859">
    <property type="entry name" value="Pilin_N_archaeal"/>
</dbReference>
<keyword evidence="4" id="KW-1185">Reference proteome</keyword>
<dbReference type="EMBL" id="AOIP01000022">
    <property type="protein sequence ID" value="ELZ05726.1"/>
    <property type="molecule type" value="Genomic_DNA"/>
</dbReference>
<dbReference type="Proteomes" id="UP000011591">
    <property type="component" value="Unassembled WGS sequence"/>
</dbReference>
<evidence type="ECO:0000259" key="2">
    <source>
        <dbReference type="Pfam" id="PF07790"/>
    </source>
</evidence>
<protein>
    <submittedName>
        <fullName evidence="3">Flagellin-like protein</fullName>
    </submittedName>
</protein>
<dbReference type="Pfam" id="PF07790">
    <property type="entry name" value="Pilin_N"/>
    <property type="match status" value="1"/>
</dbReference>